<dbReference type="EMBL" id="ML977562">
    <property type="protein sequence ID" value="KAF2005753.1"/>
    <property type="molecule type" value="Genomic_DNA"/>
</dbReference>
<dbReference type="AlphaFoldDB" id="A0A6A5WVB8"/>
<sequence>MWLTSTAVCFKACEAKQWLVGSELMGLRIQAAERIVLFVQYGAGEGFGRGFQVADEVRSDDLSLSLNIWDVRG</sequence>
<name>A0A6A5WVB8_9PLEO</name>
<evidence type="ECO:0000313" key="2">
    <source>
        <dbReference type="Proteomes" id="UP000799779"/>
    </source>
</evidence>
<proteinExistence type="predicted"/>
<protein>
    <submittedName>
        <fullName evidence="1">Uncharacterized protein</fullName>
    </submittedName>
</protein>
<reference evidence="1" key="1">
    <citation type="journal article" date="2020" name="Stud. Mycol.">
        <title>101 Dothideomycetes genomes: a test case for predicting lifestyles and emergence of pathogens.</title>
        <authorList>
            <person name="Haridas S."/>
            <person name="Albert R."/>
            <person name="Binder M."/>
            <person name="Bloem J."/>
            <person name="Labutti K."/>
            <person name="Salamov A."/>
            <person name="Andreopoulos B."/>
            <person name="Baker S."/>
            <person name="Barry K."/>
            <person name="Bills G."/>
            <person name="Bluhm B."/>
            <person name="Cannon C."/>
            <person name="Castanera R."/>
            <person name="Culley D."/>
            <person name="Daum C."/>
            <person name="Ezra D."/>
            <person name="Gonzalez J."/>
            <person name="Henrissat B."/>
            <person name="Kuo A."/>
            <person name="Liang C."/>
            <person name="Lipzen A."/>
            <person name="Lutzoni F."/>
            <person name="Magnuson J."/>
            <person name="Mondo S."/>
            <person name="Nolan M."/>
            <person name="Ohm R."/>
            <person name="Pangilinan J."/>
            <person name="Park H.-J."/>
            <person name="Ramirez L."/>
            <person name="Alfaro M."/>
            <person name="Sun H."/>
            <person name="Tritt A."/>
            <person name="Yoshinaga Y."/>
            <person name="Zwiers L.-H."/>
            <person name="Turgeon B."/>
            <person name="Goodwin S."/>
            <person name="Spatafora J."/>
            <person name="Crous P."/>
            <person name="Grigoriev I."/>
        </authorList>
    </citation>
    <scope>NUCLEOTIDE SEQUENCE</scope>
    <source>
        <strain evidence="1">CBS 123094</strain>
    </source>
</reference>
<organism evidence="1 2">
    <name type="scientific">Amniculicola lignicola CBS 123094</name>
    <dbReference type="NCBI Taxonomy" id="1392246"/>
    <lineage>
        <taxon>Eukaryota</taxon>
        <taxon>Fungi</taxon>
        <taxon>Dikarya</taxon>
        <taxon>Ascomycota</taxon>
        <taxon>Pezizomycotina</taxon>
        <taxon>Dothideomycetes</taxon>
        <taxon>Pleosporomycetidae</taxon>
        <taxon>Pleosporales</taxon>
        <taxon>Amniculicolaceae</taxon>
        <taxon>Amniculicola</taxon>
    </lineage>
</organism>
<dbReference type="Proteomes" id="UP000799779">
    <property type="component" value="Unassembled WGS sequence"/>
</dbReference>
<gene>
    <name evidence="1" type="ORF">P154DRAFT_518477</name>
</gene>
<keyword evidence="2" id="KW-1185">Reference proteome</keyword>
<accession>A0A6A5WVB8</accession>
<evidence type="ECO:0000313" key="1">
    <source>
        <dbReference type="EMBL" id="KAF2005753.1"/>
    </source>
</evidence>